<dbReference type="InterPro" id="IPR035984">
    <property type="entry name" value="Acyl-CoA-binding_sf"/>
</dbReference>
<dbReference type="PROSITE" id="PS00880">
    <property type="entry name" value="ACB_1"/>
    <property type="match status" value="1"/>
</dbReference>
<dbReference type="OrthoDB" id="71307at2759"/>
<keyword evidence="3" id="KW-0812">Transmembrane</keyword>
<gene>
    <name evidence="5" type="primary">ACBD5</name>
    <name evidence="5" type="ORF">BLAG_LOCUS5397</name>
</gene>
<evidence type="ECO:0000313" key="6">
    <source>
        <dbReference type="Proteomes" id="UP000838412"/>
    </source>
</evidence>
<dbReference type="InterPro" id="IPR014352">
    <property type="entry name" value="FERM/acyl-CoA-bd_prot_sf"/>
</dbReference>
<dbReference type="GO" id="GO:0005737">
    <property type="term" value="C:cytoplasm"/>
    <property type="evidence" value="ECO:0007669"/>
    <property type="project" value="TreeGrafter"/>
</dbReference>
<feature type="compositionally biased region" description="Basic and acidic residues" evidence="2">
    <location>
        <begin position="219"/>
        <end position="237"/>
    </location>
</feature>
<keyword evidence="6" id="KW-1185">Reference proteome</keyword>
<dbReference type="Proteomes" id="UP000838412">
    <property type="component" value="Chromosome 12"/>
</dbReference>
<dbReference type="FunFam" id="1.20.80.10:FF:000010">
    <property type="entry name" value="Acyl-CoA-binding domain-containing protein 5"/>
    <property type="match status" value="1"/>
</dbReference>
<feature type="compositionally biased region" description="Gly residues" evidence="2">
    <location>
        <begin position="496"/>
        <end position="512"/>
    </location>
</feature>
<feature type="region of interest" description="Disordered" evidence="2">
    <location>
        <begin position="219"/>
        <end position="271"/>
    </location>
</feature>
<dbReference type="InterPro" id="IPR022408">
    <property type="entry name" value="Acyl-CoA-binding_prot_CS"/>
</dbReference>
<feature type="region of interest" description="Disordered" evidence="2">
    <location>
        <begin position="144"/>
        <end position="190"/>
    </location>
</feature>
<feature type="region of interest" description="Disordered" evidence="2">
    <location>
        <begin position="290"/>
        <end position="377"/>
    </location>
</feature>
<keyword evidence="3" id="KW-0472">Membrane</keyword>
<dbReference type="GO" id="GO:0000062">
    <property type="term" value="F:fatty-acyl-CoA binding"/>
    <property type="evidence" value="ECO:0007669"/>
    <property type="project" value="InterPro"/>
</dbReference>
<feature type="region of interest" description="Disordered" evidence="2">
    <location>
        <begin position="408"/>
        <end position="526"/>
    </location>
</feature>
<evidence type="ECO:0000313" key="5">
    <source>
        <dbReference type="EMBL" id="CAH1242033.1"/>
    </source>
</evidence>
<dbReference type="InterPro" id="IPR000582">
    <property type="entry name" value="Acyl-CoA-binding_protein"/>
</dbReference>
<feature type="compositionally biased region" description="Low complexity" evidence="2">
    <location>
        <begin position="475"/>
        <end position="486"/>
    </location>
</feature>
<feature type="compositionally biased region" description="Polar residues" evidence="2">
    <location>
        <begin position="361"/>
        <end position="377"/>
    </location>
</feature>
<keyword evidence="3" id="KW-1133">Transmembrane helix</keyword>
<dbReference type="AlphaFoldDB" id="A0A8J9YUJ2"/>
<feature type="compositionally biased region" description="Acidic residues" evidence="2">
    <location>
        <begin position="238"/>
        <end position="254"/>
    </location>
</feature>
<sequence length="625" mass="68291">MAAPQARFDAAVKVIQSLPKNGSITPSHETMLTFYGYYKQATIGPCDISRPGFWDVVGKAKWEAWNRLGNMPKEEAMDNYVDTLKKIIEALPQDKEMQDFMHVLGPFYELVDLETPFQAEKSSLNQSELSISDQPVLAIKENGEISTNHNGETLDDLQTNNNKITEKSTDNSEENETEFTNQTQDGEAGKIGMQEEETNHRGEDASTNEREEIVTNQREAEALTNHKQDQRDSTQSEEREEPEVEVEEVEEEVQPGEGINDGKSPYGNQVTTPPVTKVMLMEIPTPPVIIDTPLPAKHHGKGLPLPDEDGREDSLPRRLNGHSFPPHHVTSDSDTDSELYQDSVDTPAVPDEMPGLISRRTGATSPGNQTPEGLPRNNSFVTQAEIHRDSNGLPSHGALQQTEGHDGMAALSGSLPLTHDTSRMDDSYNNSMSPLIGQGRSGDVERRLELESPAVIGRGGGEMGGQGKGQGGQVGSRRQSGDSTSSGGRGARDRGGTPGRRGAGGYYGGGGGDDGERGRGRGQAPSDVNEHIAVALDRLQQDMNFVLARLSTLEALSTSQARGGIVAPAVQAVQPQQQQESSWWPFSNMSGKTAFFILVWPFIVNWLIKTYIKKKSKAHRRSPFM</sequence>
<dbReference type="PANTHER" id="PTHR23310:SF77">
    <property type="entry name" value="LD25952P"/>
    <property type="match status" value="1"/>
</dbReference>
<dbReference type="PRINTS" id="PR00689">
    <property type="entry name" value="ACOABINDINGP"/>
</dbReference>
<reference evidence="5" key="1">
    <citation type="submission" date="2022-01" db="EMBL/GenBank/DDBJ databases">
        <authorList>
            <person name="Braso-Vives M."/>
        </authorList>
    </citation>
    <scope>NUCLEOTIDE SEQUENCE</scope>
</reference>
<dbReference type="PANTHER" id="PTHR23310">
    <property type="entry name" value="ACYL-COA-BINDING PROTEIN, ACBP"/>
    <property type="match status" value="1"/>
</dbReference>
<organism evidence="5 6">
    <name type="scientific">Branchiostoma lanceolatum</name>
    <name type="common">Common lancelet</name>
    <name type="synonym">Amphioxus lanceolatum</name>
    <dbReference type="NCBI Taxonomy" id="7740"/>
    <lineage>
        <taxon>Eukaryota</taxon>
        <taxon>Metazoa</taxon>
        <taxon>Chordata</taxon>
        <taxon>Cephalochordata</taxon>
        <taxon>Leptocardii</taxon>
        <taxon>Amphioxiformes</taxon>
        <taxon>Branchiostomatidae</taxon>
        <taxon>Branchiostoma</taxon>
    </lineage>
</organism>
<feature type="compositionally biased region" description="Gly residues" evidence="2">
    <location>
        <begin position="457"/>
        <end position="474"/>
    </location>
</feature>
<dbReference type="GO" id="GO:0006631">
    <property type="term" value="P:fatty acid metabolic process"/>
    <property type="evidence" value="ECO:0007669"/>
    <property type="project" value="TreeGrafter"/>
</dbReference>
<evidence type="ECO:0000256" key="2">
    <source>
        <dbReference type="SAM" id="MobiDB-lite"/>
    </source>
</evidence>
<dbReference type="CDD" id="cd00435">
    <property type="entry name" value="ACBP"/>
    <property type="match status" value="1"/>
</dbReference>
<dbReference type="SUPFAM" id="SSF47027">
    <property type="entry name" value="Acyl-CoA binding protein"/>
    <property type="match status" value="1"/>
</dbReference>
<feature type="domain" description="ACB" evidence="4">
    <location>
        <begin position="5"/>
        <end position="84"/>
    </location>
</feature>
<feature type="compositionally biased region" description="Polar residues" evidence="2">
    <location>
        <begin position="144"/>
        <end position="163"/>
    </location>
</feature>
<dbReference type="EMBL" id="OV696697">
    <property type="protein sequence ID" value="CAH1242033.1"/>
    <property type="molecule type" value="Genomic_DNA"/>
</dbReference>
<proteinExistence type="predicted"/>
<name>A0A8J9YUJ2_BRALA</name>
<dbReference type="Gene3D" id="1.20.80.10">
    <property type="match status" value="1"/>
</dbReference>
<evidence type="ECO:0000259" key="4">
    <source>
        <dbReference type="Pfam" id="PF00887"/>
    </source>
</evidence>
<evidence type="ECO:0000256" key="1">
    <source>
        <dbReference type="ARBA" id="ARBA00023121"/>
    </source>
</evidence>
<evidence type="ECO:0000256" key="3">
    <source>
        <dbReference type="SAM" id="Phobius"/>
    </source>
</evidence>
<protein>
    <submittedName>
        <fullName evidence="5">ACBD5 protein</fullName>
    </submittedName>
</protein>
<keyword evidence="1" id="KW-0446">Lipid-binding</keyword>
<accession>A0A8J9YUJ2</accession>
<feature type="transmembrane region" description="Helical" evidence="3">
    <location>
        <begin position="594"/>
        <end position="612"/>
    </location>
</feature>
<dbReference type="Pfam" id="PF00887">
    <property type="entry name" value="ACBP"/>
    <property type="match status" value="1"/>
</dbReference>